<feature type="active site" description="Glycyl thioester intermediate" evidence="10">
    <location>
        <position position="754"/>
    </location>
</feature>
<dbReference type="SFLD" id="SFLDG01148">
    <property type="entry name" value="Xi_(cytGST)"/>
    <property type="match status" value="1"/>
</dbReference>
<dbReference type="Gene3D" id="2.40.30.180">
    <property type="entry name" value="Ubiquitin-activating enzyme E1, FCCH domain"/>
    <property type="match status" value="1"/>
</dbReference>
<proteinExistence type="inferred from homology"/>
<dbReference type="PROSITE" id="PS50059">
    <property type="entry name" value="FKBP_PPIASE"/>
    <property type="match status" value="1"/>
</dbReference>
<dbReference type="SUPFAM" id="SSF52833">
    <property type="entry name" value="Thioredoxin-like"/>
    <property type="match status" value="1"/>
</dbReference>
<dbReference type="SFLD" id="SFLDG01206">
    <property type="entry name" value="Xi.1"/>
    <property type="match status" value="1"/>
</dbReference>
<organism evidence="14 15">
    <name type="scientific">Bionectria ochroleuca</name>
    <name type="common">Gliocladium roseum</name>
    <dbReference type="NCBI Taxonomy" id="29856"/>
    <lineage>
        <taxon>Eukaryota</taxon>
        <taxon>Fungi</taxon>
        <taxon>Dikarya</taxon>
        <taxon>Ascomycota</taxon>
        <taxon>Pezizomycotina</taxon>
        <taxon>Sordariomycetes</taxon>
        <taxon>Hypocreomycetidae</taxon>
        <taxon>Hypocreales</taxon>
        <taxon>Bionectriaceae</taxon>
        <taxon>Clonostachys</taxon>
    </lineage>
</organism>
<dbReference type="InterPro" id="IPR018965">
    <property type="entry name" value="Ub-activating_enz_E1_C"/>
</dbReference>
<evidence type="ECO:0000256" key="10">
    <source>
        <dbReference type="PROSITE-ProRule" id="PRU10132"/>
    </source>
</evidence>
<feature type="region of interest" description="Disordered" evidence="12">
    <location>
        <begin position="925"/>
        <end position="957"/>
    </location>
</feature>
<evidence type="ECO:0000256" key="3">
    <source>
        <dbReference type="ARBA" id="ARBA00005673"/>
    </source>
</evidence>
<dbReference type="Pfam" id="PF13410">
    <property type="entry name" value="GST_C_2"/>
    <property type="match status" value="1"/>
</dbReference>
<evidence type="ECO:0000256" key="12">
    <source>
        <dbReference type="SAM" id="MobiDB-lite"/>
    </source>
</evidence>
<evidence type="ECO:0000256" key="8">
    <source>
        <dbReference type="ARBA" id="ARBA00022840"/>
    </source>
</evidence>
<dbReference type="InterPro" id="IPR000594">
    <property type="entry name" value="ThiF_NAD_FAD-bd"/>
</dbReference>
<dbReference type="PANTHER" id="PTHR10953">
    <property type="entry name" value="UBIQUITIN-ACTIVATING ENZYME E1"/>
    <property type="match status" value="1"/>
</dbReference>
<evidence type="ECO:0000256" key="9">
    <source>
        <dbReference type="PROSITE-ProRule" id="PRU00277"/>
    </source>
</evidence>
<comment type="catalytic activity">
    <reaction evidence="1">
        <text>ATP + ubiquitin + [E1 ubiquitin-activating enzyme]-L-cysteine = AMP + diphosphate + S-ubiquitinyl-[E1 ubiquitin-activating enzyme]-L-cysteine.</text>
        <dbReference type="EC" id="6.2.1.45"/>
    </reaction>
</comment>
<dbReference type="Gene3D" id="3.40.30.10">
    <property type="entry name" value="Glutaredoxin"/>
    <property type="match status" value="1"/>
</dbReference>
<dbReference type="Proteomes" id="UP000766486">
    <property type="component" value="Unassembled WGS sequence"/>
</dbReference>
<dbReference type="SUPFAM" id="SSF69572">
    <property type="entry name" value="Activating enzymes of the ubiquitin-like proteins"/>
    <property type="match status" value="2"/>
</dbReference>
<evidence type="ECO:0000256" key="11">
    <source>
        <dbReference type="RuleBase" id="RU000519"/>
    </source>
</evidence>
<dbReference type="InterPro" id="IPR036249">
    <property type="entry name" value="Thioredoxin-like_sf"/>
</dbReference>
<dbReference type="InterPro" id="IPR016639">
    <property type="entry name" value="GST_Omega/GSH"/>
</dbReference>
<dbReference type="InterPro" id="IPR018075">
    <property type="entry name" value="UBQ-activ_enz_E1"/>
</dbReference>
<dbReference type="InterPro" id="IPR045886">
    <property type="entry name" value="ThiF/MoeB/HesA"/>
</dbReference>
<dbReference type="InterPro" id="IPR046357">
    <property type="entry name" value="PPIase_dom_sf"/>
</dbReference>
<dbReference type="InterPro" id="IPR000011">
    <property type="entry name" value="UBQ/SUMO-activ_enz_E1-like"/>
</dbReference>
<evidence type="ECO:0000256" key="1">
    <source>
        <dbReference type="ARBA" id="ARBA00000488"/>
    </source>
</evidence>
<dbReference type="PROSITE" id="PS00865">
    <property type="entry name" value="UBIQUITIN_ACTIVAT_2"/>
    <property type="match status" value="1"/>
</dbReference>
<reference evidence="14 15" key="1">
    <citation type="submission" date="2019-06" db="EMBL/GenBank/DDBJ databases">
        <authorList>
            <person name="Broberg M."/>
        </authorList>
    </citation>
    <scope>NUCLEOTIDE SEQUENCE [LARGE SCALE GENOMIC DNA]</scope>
</reference>
<dbReference type="SUPFAM" id="SSF54534">
    <property type="entry name" value="FKBP-like"/>
    <property type="match status" value="1"/>
</dbReference>
<dbReference type="Pfam" id="PF00899">
    <property type="entry name" value="ThiF"/>
    <property type="match status" value="1"/>
</dbReference>
<dbReference type="InterPro" id="IPR042302">
    <property type="entry name" value="E1_FCCH_sf"/>
</dbReference>
<accession>A0ABY6UPS0</accession>
<comment type="pathway">
    <text evidence="2">Protein modification; protein ubiquitination.</text>
</comment>
<dbReference type="InterPro" id="IPR042449">
    <property type="entry name" value="Ub-E1_IAD_1"/>
</dbReference>
<dbReference type="InterPro" id="IPR001179">
    <property type="entry name" value="PPIase_FKBP_dom"/>
</dbReference>
<evidence type="ECO:0000313" key="14">
    <source>
        <dbReference type="EMBL" id="VUC33347.1"/>
    </source>
</evidence>
<evidence type="ECO:0000256" key="6">
    <source>
        <dbReference type="ARBA" id="ARBA00022741"/>
    </source>
</evidence>
<evidence type="ECO:0000256" key="4">
    <source>
        <dbReference type="ARBA" id="ARBA00007409"/>
    </source>
</evidence>
<dbReference type="PANTHER" id="PTHR10953:SF4">
    <property type="entry name" value="UBIQUITIN-ACTIVATING ENZYME E1 C-TERMINAL DOMAIN-CONTAINING PROTEIN"/>
    <property type="match status" value="1"/>
</dbReference>
<dbReference type="PRINTS" id="PR01849">
    <property type="entry name" value="UBIQUITINACT"/>
</dbReference>
<dbReference type="InterPro" id="IPR004045">
    <property type="entry name" value="Glutathione_S-Trfase_N"/>
</dbReference>
<dbReference type="Pfam" id="PF00254">
    <property type="entry name" value="FKBP_C"/>
    <property type="match status" value="1"/>
</dbReference>
<comment type="similarity">
    <text evidence="3 11">Belongs to the ubiquitin-activating E1 family.</text>
</comment>
<dbReference type="InterPro" id="IPR019572">
    <property type="entry name" value="UBA_E1_SCCH"/>
</dbReference>
<dbReference type="SFLD" id="SFLDS00019">
    <property type="entry name" value="Glutathione_Transferase_(cytos"/>
    <property type="match status" value="1"/>
</dbReference>
<dbReference type="InterPro" id="IPR033127">
    <property type="entry name" value="UBQ-activ_enz_E1_Cys_AS"/>
</dbReference>
<name>A0ABY6UPS0_BIOOC</name>
<dbReference type="Pfam" id="PF13409">
    <property type="entry name" value="GST_N_2"/>
    <property type="match status" value="1"/>
</dbReference>
<dbReference type="Gene3D" id="1.20.1050.10">
    <property type="match status" value="1"/>
</dbReference>
<dbReference type="Pfam" id="PF10585">
    <property type="entry name" value="UBA_E1_SCCH"/>
    <property type="match status" value="1"/>
</dbReference>
<comment type="catalytic activity">
    <reaction evidence="9">
        <text>[protein]-peptidylproline (omega=180) = [protein]-peptidylproline (omega=0)</text>
        <dbReference type="Rhea" id="RHEA:16237"/>
        <dbReference type="Rhea" id="RHEA-COMP:10747"/>
        <dbReference type="Rhea" id="RHEA-COMP:10748"/>
        <dbReference type="ChEBI" id="CHEBI:83833"/>
        <dbReference type="ChEBI" id="CHEBI:83834"/>
        <dbReference type="EC" id="5.2.1.8"/>
    </reaction>
</comment>
<dbReference type="InterPro" id="IPR032420">
    <property type="entry name" value="E1_4HB"/>
</dbReference>
<keyword evidence="8 11" id="KW-0067">ATP-binding</keyword>
<evidence type="ECO:0000259" key="13">
    <source>
        <dbReference type="PROSITE" id="PS50059"/>
    </source>
</evidence>
<dbReference type="Gene3D" id="3.50.50.80">
    <property type="entry name" value="Ubiquitin-activating enzyme E1, inactive adenylation domain, subdomain 1"/>
    <property type="match status" value="1"/>
</dbReference>
<protein>
    <recommendedName>
        <fullName evidence="9">peptidylprolyl isomerase</fullName>
        <ecNumber evidence="9">5.2.1.8</ecNumber>
    </recommendedName>
</protein>
<keyword evidence="15" id="KW-1185">Reference proteome</keyword>
<dbReference type="InterPro" id="IPR035985">
    <property type="entry name" value="Ubiquitin-activating_enz"/>
</dbReference>
<evidence type="ECO:0000313" key="15">
    <source>
        <dbReference type="Proteomes" id="UP000766486"/>
    </source>
</evidence>
<dbReference type="SUPFAM" id="SSF47616">
    <property type="entry name" value="GST C-terminal domain-like"/>
    <property type="match status" value="1"/>
</dbReference>
<keyword evidence="6 11" id="KW-0547">Nucleotide-binding</keyword>
<keyword evidence="9" id="KW-0697">Rotamase</keyword>
<comment type="caution">
    <text evidence="14">The sequence shown here is derived from an EMBL/GenBank/DDBJ whole genome shotgun (WGS) entry which is preliminary data.</text>
</comment>
<dbReference type="NCBIfam" id="TIGR01408">
    <property type="entry name" value="Ube1"/>
    <property type="match status" value="1"/>
</dbReference>
<evidence type="ECO:0000256" key="7">
    <source>
        <dbReference type="ARBA" id="ARBA00022786"/>
    </source>
</evidence>
<sequence length="1512" mass="169467">MGVTNKIIKEGTGPSPQVGQTVTIEYTGWLKDPSKADQKGSQFDSSVGRGDFVVKIGVGQVIKGWDEGVVKMKVGEKATLDISADYGYGPRGFPGAIPPNSDLIFAVTLGKRKLSNGEPEDISTKRLATVRHIRQDQSPPVANVSPNQESKMADVDMATQLQVDSSVVGTTEIDESLYSRQLYVLGHEAMKRMGASNVLIVGLKGLGVEIAKNIALAGVKSLTLYDPSPVEISDLSSQFFLTPADVGKPRDEVTVPQVAELNAYTPVKAHQSGGLEHELSQFDNYQVVVLTNVPIRAQKAIADYCHTKGIYTVIADTFGLFGSIFCDFGEKFTVMDPTGETPSSGIIAGIDEEGLVSALDETRHGLEDGDYVTFSEVEGMEGLNGSEPRKISVKGPYTFSIGDVSGLGQYKRGGIYTQVKMPKIIDYKNFTTALKEPEFIMSDFAKFDRPQQLHLGFQALHAFQVAKDRLPLPHNEEDAIIVLEAAKRFAAEEKLEVEFDEKLIKELSYQAKGDLSPMAALFGGIAAQEVLKAVSGKFQPINQWFYFDSLESLPTGVQRNAETCKPTGSRYDGQIAVFGTEFQEKIANLKQFLVGAGAIGCETLKNWAMMGLGTGPKGKIWVTDNDSIEKSNLNRQFLFRAADVGSMKSDRAALAVQRMNPDLDGHIETFKERIGPETEHVFNENFWQALDGVTNALDNVEARTYVDRRCVFFRKPLLESGTLGTKGNTQVVLPHITESYSSSQDPPEKEFPMCTIRSFPNRIEHTIAWAKEYMFERCFVKAPQTVNLYLTQPNFLETTLKQGGNQKDTLETIRNYLTTERPRTFEDCIAWARNQFETEFSNKVQQLLYNFPKDAETSTGTPFWSGPKRAPDALKFDPNNPTHFAFIVAGANLHAFNYNIKSPGNDRLIYLKELENTIVPDFSPDSNVKIQVDDKEPDPNAPRDDDDDLSKLTASLPSPSTLAGFQLSPVDFEKDDDSNHHIDFITACSNLRAENYKIEPADRHKTKFIAGKIIPAIATTTALVTGLIGLELYKVIDGKDDIEQYKNGFINLALPFFGFSEPIASPKVVYKGPEGKVTLDKIWDRFEVDDITLQELLDYFKNKGLSVSMLSSGVSLLYASFFPPTKLKERYGLKLSKLVETISKKPIPAHQKEVIFEIVAEDQDEEDVEVPYIKVKASKITDWVSVSDKSGEFKRQVSSFRDWISREAGAQYPPEKGRYHLYVSYACPWACRTLIARKLKGLEDIISYSVVHWHLGQGGWRFVTKDEKEPGENVIPDPIEGHEDFTHLKQVYFESEPEYSARFTVPVLYDKKTKRIVSNESSEILRMLASEFDDLIEEKYRAVSLYPKELQKDIEEAHSWIYDGINNGVYKSGFATTYEAYERNVTALFSALDRAEKHLSQQRDGPYWFGKTLTEVDVRLYVTIVRFDPVYVQHFKCNIRDIRSGYPALHRWMRSLYWGDAAFRDTTQFEHIKWHYMRSHTQINPLSITPLGPLPHILPLEEEVPAVAAARQ</sequence>
<dbReference type="CDD" id="cd01490">
    <property type="entry name" value="Ube1_repeat2"/>
    <property type="match status" value="1"/>
</dbReference>
<gene>
    <name evidence="14" type="ORF">CLO192961_LOCUS346732</name>
</gene>
<dbReference type="InterPro" id="IPR038252">
    <property type="entry name" value="UBA_E1_C_sf"/>
</dbReference>
<comment type="similarity">
    <text evidence="4">Belongs to the GST superfamily.</text>
</comment>
<dbReference type="EC" id="5.2.1.8" evidence="9"/>
<evidence type="ECO:0000256" key="5">
    <source>
        <dbReference type="ARBA" id="ARBA00022598"/>
    </source>
</evidence>
<dbReference type="Gene3D" id="3.40.50.720">
    <property type="entry name" value="NAD(P)-binding Rossmann-like Domain"/>
    <property type="match status" value="1"/>
</dbReference>
<keyword evidence="9" id="KW-0413">Isomerase</keyword>
<dbReference type="EMBL" id="CABFNS010000862">
    <property type="protein sequence ID" value="VUC33347.1"/>
    <property type="molecule type" value="Genomic_DNA"/>
</dbReference>
<dbReference type="Gene3D" id="3.10.290.60">
    <property type="entry name" value="Ubiquitin-activating enzyme E1, UFD domain"/>
    <property type="match status" value="1"/>
</dbReference>
<dbReference type="InterPro" id="IPR036282">
    <property type="entry name" value="Glutathione-S-Trfase_C_sf"/>
</dbReference>
<dbReference type="Pfam" id="PF16191">
    <property type="entry name" value="E1_4HB"/>
    <property type="match status" value="1"/>
</dbReference>
<dbReference type="CDD" id="cd03190">
    <property type="entry name" value="GST_C_Omega_like"/>
    <property type="match status" value="1"/>
</dbReference>
<dbReference type="InterPro" id="IPR040079">
    <property type="entry name" value="Glutathione_S-Trfase"/>
</dbReference>
<dbReference type="InterPro" id="IPR042063">
    <property type="entry name" value="Ubi_acti_E1_SCCH"/>
</dbReference>
<dbReference type="InterPro" id="IPR032418">
    <property type="entry name" value="E1_FCCH"/>
</dbReference>
<dbReference type="Pfam" id="PF09358">
    <property type="entry name" value="E1_UFD"/>
    <property type="match status" value="1"/>
</dbReference>
<keyword evidence="5 11" id="KW-0436">Ligase</keyword>
<dbReference type="Pfam" id="PF16190">
    <property type="entry name" value="E1_FCCH"/>
    <property type="match status" value="1"/>
</dbReference>
<feature type="domain" description="PPIase FKBP-type" evidence="13">
    <location>
        <begin position="19"/>
        <end position="113"/>
    </location>
</feature>
<dbReference type="Gene3D" id="1.10.10.2660">
    <property type="entry name" value="Ubiquitin-activating enzyme E1, SCCH domain"/>
    <property type="match status" value="1"/>
</dbReference>
<dbReference type="SMART" id="SM00985">
    <property type="entry name" value="UBA_e1_C"/>
    <property type="match status" value="1"/>
</dbReference>
<evidence type="ECO:0000256" key="2">
    <source>
        <dbReference type="ARBA" id="ARBA00004906"/>
    </source>
</evidence>
<dbReference type="Gene3D" id="3.40.50.12550">
    <property type="entry name" value="Ubiquitin-activating enzyme E1, inactive adenylation domain, subdomain 2"/>
    <property type="match status" value="1"/>
</dbReference>
<dbReference type="InterPro" id="IPR047047">
    <property type="entry name" value="GST_Omega-like_C"/>
</dbReference>
<dbReference type="CDD" id="cd01491">
    <property type="entry name" value="Ube1_repeat1"/>
    <property type="match status" value="1"/>
</dbReference>
<feature type="compositionally biased region" description="Basic and acidic residues" evidence="12">
    <location>
        <begin position="931"/>
        <end position="943"/>
    </location>
</feature>
<keyword evidence="7 11" id="KW-0833">Ubl conjugation pathway</keyword>
<dbReference type="Gene3D" id="3.10.50.40">
    <property type="match status" value="1"/>
</dbReference>